<gene>
    <name evidence="1" type="ORF">QJS04_geneDACA017480</name>
</gene>
<sequence>MLRAHLFPYPRQWLWRTGIVQWEMKNPCAGIVVVVVLSYVTCVGAQESGKLSTENAQKMFTSLQSVQIVMVEVNLCVPCVWELVCRTTKAFSGGPRDANCWTRCTMESSYRIHSTTLRGNSGSPNLGALG</sequence>
<accession>A0AAV9AFG2</accession>
<dbReference type="AlphaFoldDB" id="A0AAV9AFG2"/>
<evidence type="ECO:0000313" key="1">
    <source>
        <dbReference type="EMBL" id="KAK1262932.1"/>
    </source>
</evidence>
<comment type="caution">
    <text evidence="1">The sequence shown here is derived from an EMBL/GenBank/DDBJ whole genome shotgun (WGS) entry which is preliminary data.</text>
</comment>
<dbReference type="EMBL" id="JAUJYN010000009">
    <property type="protein sequence ID" value="KAK1262932.1"/>
    <property type="molecule type" value="Genomic_DNA"/>
</dbReference>
<protein>
    <submittedName>
        <fullName evidence="1">Uncharacterized protein</fullName>
    </submittedName>
</protein>
<organism evidence="1 2">
    <name type="scientific">Acorus gramineus</name>
    <name type="common">Dwarf sweet flag</name>
    <dbReference type="NCBI Taxonomy" id="55184"/>
    <lineage>
        <taxon>Eukaryota</taxon>
        <taxon>Viridiplantae</taxon>
        <taxon>Streptophyta</taxon>
        <taxon>Embryophyta</taxon>
        <taxon>Tracheophyta</taxon>
        <taxon>Spermatophyta</taxon>
        <taxon>Magnoliopsida</taxon>
        <taxon>Liliopsida</taxon>
        <taxon>Acoraceae</taxon>
        <taxon>Acorus</taxon>
    </lineage>
</organism>
<keyword evidence="2" id="KW-1185">Reference proteome</keyword>
<name>A0AAV9AFG2_ACOGR</name>
<evidence type="ECO:0000313" key="2">
    <source>
        <dbReference type="Proteomes" id="UP001179952"/>
    </source>
</evidence>
<reference evidence="1" key="1">
    <citation type="journal article" date="2023" name="Nat. Commun.">
        <title>Diploid and tetraploid genomes of Acorus and the evolution of monocots.</title>
        <authorList>
            <person name="Ma L."/>
            <person name="Liu K.W."/>
            <person name="Li Z."/>
            <person name="Hsiao Y.Y."/>
            <person name="Qi Y."/>
            <person name="Fu T."/>
            <person name="Tang G.D."/>
            <person name="Zhang D."/>
            <person name="Sun W.H."/>
            <person name="Liu D.K."/>
            <person name="Li Y."/>
            <person name="Chen G.Z."/>
            <person name="Liu X.D."/>
            <person name="Liao X.Y."/>
            <person name="Jiang Y.T."/>
            <person name="Yu X."/>
            <person name="Hao Y."/>
            <person name="Huang J."/>
            <person name="Zhao X.W."/>
            <person name="Ke S."/>
            <person name="Chen Y.Y."/>
            <person name="Wu W.L."/>
            <person name="Hsu J.L."/>
            <person name="Lin Y.F."/>
            <person name="Huang M.D."/>
            <person name="Li C.Y."/>
            <person name="Huang L."/>
            <person name="Wang Z.W."/>
            <person name="Zhao X."/>
            <person name="Zhong W.Y."/>
            <person name="Peng D.H."/>
            <person name="Ahmad S."/>
            <person name="Lan S."/>
            <person name="Zhang J.S."/>
            <person name="Tsai W.C."/>
            <person name="Van de Peer Y."/>
            <person name="Liu Z.J."/>
        </authorList>
    </citation>
    <scope>NUCLEOTIDE SEQUENCE</scope>
    <source>
        <strain evidence="1">SCP</strain>
    </source>
</reference>
<dbReference type="Proteomes" id="UP001179952">
    <property type="component" value="Unassembled WGS sequence"/>
</dbReference>
<proteinExistence type="predicted"/>
<reference evidence="1" key="2">
    <citation type="submission" date="2023-06" db="EMBL/GenBank/DDBJ databases">
        <authorList>
            <person name="Ma L."/>
            <person name="Liu K.-W."/>
            <person name="Li Z."/>
            <person name="Hsiao Y.-Y."/>
            <person name="Qi Y."/>
            <person name="Fu T."/>
            <person name="Tang G."/>
            <person name="Zhang D."/>
            <person name="Sun W.-H."/>
            <person name="Liu D.-K."/>
            <person name="Li Y."/>
            <person name="Chen G.-Z."/>
            <person name="Liu X.-D."/>
            <person name="Liao X.-Y."/>
            <person name="Jiang Y.-T."/>
            <person name="Yu X."/>
            <person name="Hao Y."/>
            <person name="Huang J."/>
            <person name="Zhao X.-W."/>
            <person name="Ke S."/>
            <person name="Chen Y.-Y."/>
            <person name="Wu W.-L."/>
            <person name="Hsu J.-L."/>
            <person name="Lin Y.-F."/>
            <person name="Huang M.-D."/>
            <person name="Li C.-Y."/>
            <person name="Huang L."/>
            <person name="Wang Z.-W."/>
            <person name="Zhao X."/>
            <person name="Zhong W.-Y."/>
            <person name="Peng D.-H."/>
            <person name="Ahmad S."/>
            <person name="Lan S."/>
            <person name="Zhang J.-S."/>
            <person name="Tsai W.-C."/>
            <person name="Van De Peer Y."/>
            <person name="Liu Z.-J."/>
        </authorList>
    </citation>
    <scope>NUCLEOTIDE SEQUENCE</scope>
    <source>
        <strain evidence="1">SCP</strain>
        <tissue evidence="1">Leaves</tissue>
    </source>
</reference>